<keyword evidence="2" id="KW-0067">ATP-binding</keyword>
<evidence type="ECO:0000256" key="1">
    <source>
        <dbReference type="SAM" id="SignalP"/>
    </source>
</evidence>
<organism evidence="2 3">
    <name type="scientific">Pseudomonas mangrovi</name>
    <dbReference type="NCBI Taxonomy" id="2161748"/>
    <lineage>
        <taxon>Bacteria</taxon>
        <taxon>Pseudomonadati</taxon>
        <taxon>Pseudomonadota</taxon>
        <taxon>Gammaproteobacteria</taxon>
        <taxon>Pseudomonadales</taxon>
        <taxon>Pseudomonadaceae</taxon>
        <taxon>Pseudomonas</taxon>
    </lineage>
</organism>
<evidence type="ECO:0000313" key="3">
    <source>
        <dbReference type="Proteomes" id="UP000244064"/>
    </source>
</evidence>
<keyword evidence="2" id="KW-0347">Helicase</keyword>
<dbReference type="OrthoDB" id="7022011at2"/>
<keyword evidence="3" id="KW-1185">Reference proteome</keyword>
<sequence length="102" mass="10509">MSRLPSYVLASVLLIAGNAAASSFIATTDTLGGALANSAELSTDMSFSLRDDKRIIAAQDDAASFVASAGAVRGARLEAALQLLRSELQGDDLQLAQAILAR</sequence>
<keyword evidence="2" id="KW-0547">Nucleotide-binding</keyword>
<feature type="signal peptide" evidence="1">
    <location>
        <begin position="1"/>
        <end position="21"/>
    </location>
</feature>
<dbReference type="NCBIfam" id="TIGR02448">
    <property type="entry name" value="conserverd hypothetical protein"/>
    <property type="match status" value="1"/>
</dbReference>
<dbReference type="Pfam" id="PF09498">
    <property type="entry name" value="DUF2388"/>
    <property type="match status" value="1"/>
</dbReference>
<dbReference type="RefSeq" id="WP_108108979.1">
    <property type="nucleotide sequence ID" value="NZ_QASN01000021.1"/>
</dbReference>
<dbReference type="Proteomes" id="UP000244064">
    <property type="component" value="Unassembled WGS sequence"/>
</dbReference>
<keyword evidence="2" id="KW-0378">Hydrolase</keyword>
<feature type="chain" id="PRO_5015475165" evidence="1">
    <location>
        <begin position="22"/>
        <end position="102"/>
    </location>
</feature>
<reference evidence="2 3" key="1">
    <citation type="submission" date="2018-04" db="EMBL/GenBank/DDBJ databases">
        <title>Pseudomonas sp. nov., isolated from mangrove soil.</title>
        <authorList>
            <person name="Chen C."/>
        </authorList>
    </citation>
    <scope>NUCLEOTIDE SEQUENCE [LARGE SCALE GENOMIC DNA]</scope>
    <source>
        <strain evidence="2 3">TC-11</strain>
    </source>
</reference>
<comment type="caution">
    <text evidence="2">The sequence shown here is derived from an EMBL/GenBank/DDBJ whole genome shotgun (WGS) entry which is preliminary data.</text>
</comment>
<gene>
    <name evidence="2" type="ORF">DBO85_17925</name>
</gene>
<dbReference type="EMBL" id="QASN01000021">
    <property type="protein sequence ID" value="PTU73122.1"/>
    <property type="molecule type" value="Genomic_DNA"/>
</dbReference>
<dbReference type="GO" id="GO:0004386">
    <property type="term" value="F:helicase activity"/>
    <property type="evidence" value="ECO:0007669"/>
    <property type="project" value="UniProtKB-KW"/>
</dbReference>
<keyword evidence="1" id="KW-0732">Signal</keyword>
<accession>A0A2T5P5V0</accession>
<dbReference type="AlphaFoldDB" id="A0A2T5P5V0"/>
<protein>
    <submittedName>
        <fullName evidence="2">Holliday junction resolvasome, helicase subunit</fullName>
    </submittedName>
</protein>
<name>A0A2T5P5V0_9PSED</name>
<dbReference type="InterPro" id="IPR012661">
    <property type="entry name" value="CHP02448"/>
</dbReference>
<proteinExistence type="predicted"/>
<evidence type="ECO:0000313" key="2">
    <source>
        <dbReference type="EMBL" id="PTU73122.1"/>
    </source>
</evidence>